<reference evidence="2 3" key="1">
    <citation type="submission" date="2010-12" db="EMBL/GenBank/DDBJ databases">
        <authorList>
            <person name="Muzny D."/>
            <person name="Qin X."/>
            <person name="Deng J."/>
            <person name="Jiang H."/>
            <person name="Liu Y."/>
            <person name="Qu J."/>
            <person name="Song X.-Z."/>
            <person name="Zhang L."/>
            <person name="Thornton R."/>
            <person name="Coyle M."/>
            <person name="Francisco L."/>
            <person name="Jackson L."/>
            <person name="Javaid M."/>
            <person name="Korchina V."/>
            <person name="Kovar C."/>
            <person name="Mata R."/>
            <person name="Mathew T."/>
            <person name="Ngo R."/>
            <person name="Nguyen L."/>
            <person name="Nguyen N."/>
            <person name="Okwuonu G."/>
            <person name="Ongeri F."/>
            <person name="Pham C."/>
            <person name="Simmons D."/>
            <person name="Wilczek-Boney K."/>
            <person name="Hale W."/>
            <person name="Jakkamsetti A."/>
            <person name="Pham P."/>
            <person name="Ruth R."/>
            <person name="San Lucas F."/>
            <person name="Warren J."/>
            <person name="Zhang J."/>
            <person name="Zhao Z."/>
            <person name="Zhou C."/>
            <person name="Zhu D."/>
            <person name="Lee S."/>
            <person name="Bess C."/>
            <person name="Blankenburg K."/>
            <person name="Forbes L."/>
            <person name="Fu Q."/>
            <person name="Gubbala S."/>
            <person name="Hirani K."/>
            <person name="Jayaseelan J.C."/>
            <person name="Lara F."/>
            <person name="Munidasa M."/>
            <person name="Palculict T."/>
            <person name="Patil S."/>
            <person name="Pu L.-L."/>
            <person name="Saada N."/>
            <person name="Tang L."/>
            <person name="Weissenberger G."/>
            <person name="Zhu Y."/>
            <person name="Hemphill L."/>
            <person name="Shang Y."/>
            <person name="Youmans B."/>
            <person name="Ayvaz T."/>
            <person name="Ross M."/>
            <person name="Santibanez J."/>
            <person name="Aqrawi P."/>
            <person name="Gross S."/>
            <person name="Joshi V."/>
            <person name="Fowler G."/>
            <person name="Nazareth L."/>
            <person name="Reid J."/>
            <person name="Worley K."/>
            <person name="Petrosino J."/>
            <person name="Highlander S."/>
            <person name="Gibbs R."/>
        </authorList>
    </citation>
    <scope>NUCLEOTIDE SEQUENCE [LARGE SCALE GENOMIC DNA]</scope>
    <source>
        <strain evidence="2 3">ATCC 51333</strain>
    </source>
</reference>
<accession>E6LX85</accession>
<gene>
    <name evidence="2" type="ORF">HMPREF0388_0358</name>
</gene>
<dbReference type="Proteomes" id="UP000005573">
    <property type="component" value="Unassembled WGS sequence"/>
</dbReference>
<evidence type="ECO:0000313" key="2">
    <source>
        <dbReference type="EMBL" id="EFU80639.1"/>
    </source>
</evidence>
<evidence type="ECO:0000313" key="3">
    <source>
        <dbReference type="Proteomes" id="UP000005573"/>
    </source>
</evidence>
<protein>
    <submittedName>
        <fullName evidence="2">Uncharacterized protein</fullName>
    </submittedName>
</protein>
<evidence type="ECO:0000256" key="1">
    <source>
        <dbReference type="SAM" id="MobiDB-lite"/>
    </source>
</evidence>
<dbReference type="EMBL" id="AEPY01000003">
    <property type="protein sequence ID" value="EFU80639.1"/>
    <property type="molecule type" value="Genomic_DNA"/>
</dbReference>
<name>E6LX85_9ACTO</name>
<feature type="region of interest" description="Disordered" evidence="1">
    <location>
        <begin position="1"/>
        <end position="43"/>
    </location>
</feature>
<comment type="caution">
    <text evidence="2">The sequence shown here is derived from an EMBL/GenBank/DDBJ whole genome shotgun (WGS) entry which is preliminary data.</text>
</comment>
<dbReference type="RefSeq" id="WP_004008809.1">
    <property type="nucleotide sequence ID" value="NZ_GL622340.1"/>
</dbReference>
<sequence>MRIAPVHKVGDEARSQVVRLPAGARRQRTHRAAEHAMPPDLGP</sequence>
<proteinExistence type="predicted"/>
<organism evidence="2 3">
    <name type="scientific">Mobiluncus curtisii ATCC 51333</name>
    <dbReference type="NCBI Taxonomy" id="887326"/>
    <lineage>
        <taxon>Bacteria</taxon>
        <taxon>Bacillati</taxon>
        <taxon>Actinomycetota</taxon>
        <taxon>Actinomycetes</taxon>
        <taxon>Actinomycetales</taxon>
        <taxon>Actinomycetaceae</taxon>
        <taxon>Mobiluncus</taxon>
    </lineage>
</organism>
<dbReference type="AlphaFoldDB" id="E6LX85"/>
<dbReference type="HOGENOM" id="CLU_3236136_0_0_11"/>